<name>A0A4Q2T0Q4_9HYPH</name>
<dbReference type="RefSeq" id="WP_129333562.1">
    <property type="nucleotide sequence ID" value="NZ_SDVB01000253.1"/>
</dbReference>
<organism evidence="1 2">
    <name type="scientific">Ciceribacter ferrooxidans</name>
    <dbReference type="NCBI Taxonomy" id="2509717"/>
    <lineage>
        <taxon>Bacteria</taxon>
        <taxon>Pseudomonadati</taxon>
        <taxon>Pseudomonadota</taxon>
        <taxon>Alphaproteobacteria</taxon>
        <taxon>Hyphomicrobiales</taxon>
        <taxon>Rhizobiaceae</taxon>
        <taxon>Ciceribacter</taxon>
    </lineage>
</organism>
<comment type="caution">
    <text evidence="1">The sequence shown here is derived from an EMBL/GenBank/DDBJ whole genome shotgun (WGS) entry which is preliminary data.</text>
</comment>
<reference evidence="1 2" key="1">
    <citation type="submission" date="2019-01" db="EMBL/GenBank/DDBJ databases">
        <authorList>
            <person name="Deng T."/>
        </authorList>
    </citation>
    <scope>NUCLEOTIDE SEQUENCE [LARGE SCALE GENOMIC DNA]</scope>
    <source>
        <strain evidence="1 2">F8825</strain>
    </source>
</reference>
<dbReference type="AlphaFoldDB" id="A0A4Q2T0Q4"/>
<proteinExistence type="predicted"/>
<sequence length="236" mass="24045">MSLGVFKATRPVQVSDLVKREIDMELCRERFTLLAGDGAARSVELGTPLGKISASGTITATQAAVAGNTGDGTLTLANPAFADGAKTGVYTVTCTTGGADGTSKFRVEDPDGVLVGTATGGAAFDKAVKFTIAGGATAFVAGDAFTVTLARAAGANDAKVKEWDPAATDGSEVIWGFSLRSVTAADGVDNTTDGLAIRRMSVLRSLAIKWPAGTTDAQKAAALSDIEERLVLVART</sequence>
<dbReference type="EMBL" id="SDVB01000253">
    <property type="protein sequence ID" value="RYC10169.1"/>
    <property type="molecule type" value="Genomic_DNA"/>
</dbReference>
<keyword evidence="2" id="KW-1185">Reference proteome</keyword>
<protein>
    <submittedName>
        <fullName evidence="1">Head decoration protein</fullName>
    </submittedName>
</protein>
<dbReference type="InterPro" id="IPR004195">
    <property type="entry name" value="Head_decoration_D"/>
</dbReference>
<dbReference type="OrthoDB" id="8410683at2"/>
<dbReference type="Pfam" id="PF02924">
    <property type="entry name" value="HDPD"/>
    <property type="match status" value="1"/>
</dbReference>
<accession>A0A4Q2T0Q4</accession>
<dbReference type="Proteomes" id="UP000291088">
    <property type="component" value="Unassembled WGS sequence"/>
</dbReference>
<evidence type="ECO:0000313" key="2">
    <source>
        <dbReference type="Proteomes" id="UP000291088"/>
    </source>
</evidence>
<evidence type="ECO:0000313" key="1">
    <source>
        <dbReference type="EMBL" id="RYC10169.1"/>
    </source>
</evidence>
<gene>
    <name evidence="1" type="ORF">EUU22_19070</name>
</gene>